<keyword evidence="1" id="KW-1133">Transmembrane helix</keyword>
<keyword evidence="2" id="KW-0732">Signal</keyword>
<dbReference type="AlphaFoldDB" id="A0A812CJC0"/>
<feature type="transmembrane region" description="Helical" evidence="1">
    <location>
        <begin position="433"/>
        <end position="451"/>
    </location>
</feature>
<keyword evidence="4" id="KW-1185">Reference proteome</keyword>
<keyword evidence="3" id="KW-0378">Hydrolase</keyword>
<protein>
    <submittedName>
        <fullName evidence="3">LGMN</fullName>
        <ecNumber evidence="3">3.4.22.34</ecNumber>
    </submittedName>
</protein>
<dbReference type="OrthoDB" id="1937694at2759"/>
<gene>
    <name evidence="3" type="ORF">SPHA_35201</name>
</gene>
<dbReference type="EC" id="3.4.22.34" evidence="3"/>
<dbReference type="GO" id="GO:0004197">
    <property type="term" value="F:cysteine-type endopeptidase activity"/>
    <property type="evidence" value="ECO:0007669"/>
    <property type="project" value="UniProtKB-EC"/>
</dbReference>
<feature type="transmembrane region" description="Helical" evidence="1">
    <location>
        <begin position="472"/>
        <end position="492"/>
    </location>
</feature>
<sequence>MWSFGIIILLLAIALSKITDAHSLPPLENGGVRWALLVAGSNGWANYRHQLFCIQVNQPFCLLILTLLSSPSVAKEIILASRQALLHPGQKNFLLKFRLHRSGKKFSYPLDKHFSIQVNQNFYFFILTLLPSTSVAKEIIFTSRQDLFHPGQPPLLLSHSFFYFPLHRVRKNYLPPPVKLYCIQVNQPFYFLNLTLLSSTSGSEELSSPLDKLFCIQVNQPFYFLILTLLTSTSGSKELSSHLDKLFCIQVNQPFYFLILFFFTFLYIGCGRIIFPSSSSSFASRLTYPFIFSFFFLLSSTSGAEELSPPPVKLYCIQVNQPFYFLNLTLLSSTSGQPTPLLSHSFFYFPLHRVRKIYLLPLVKIFCIQVNQPFYFLILTLLSSPTVEKEIIFPSRQGLLHPGQPTLLLSHSNFTFVTIGREINYLTLTTSTFASRSTTPFIFSFLLYFPLRRSRKKLSYSLDKIFCIQFNNHFYFLILFFTFLYIGCGRIISPPFVKIFCIQVNQPFYFLNLTLLSSTSGSEELSSPLDKLFCIQVNQPFYFLILFFTFLYIGCERNIFHSRQALLHPGQPILLLSHSFFTFLYIGCERIIFTSRQAVLHPGQLTLLPSHSYFTFLYLGFGRIFTSRQALLHPGQPILLLSHSFFYISLHRVRKNYLPLLVKLFCIEVNEAFYFLILFLTFLYLGWGRIISPPLVKLFCIQVNEAFYFLILFFTFLYIGCGRIISSPSSKSFASRLTKPFTFSISLDFPLLRVRTNYLHISTSSFASRSTNPFTFSFFFLLSSTSGAEELSSSLGKLFCIQVNQPFYFRILTLLSSTSCGEEFSCPLFDYSFEG</sequence>
<feature type="transmembrane region" description="Helical" evidence="1">
    <location>
        <begin position="358"/>
        <end position="378"/>
    </location>
</feature>
<feature type="chain" id="PRO_5032701422" evidence="2">
    <location>
        <begin position="22"/>
        <end position="835"/>
    </location>
</feature>
<dbReference type="EMBL" id="CAHIKZ030001512">
    <property type="protein sequence ID" value="CAE1266513.1"/>
    <property type="molecule type" value="Genomic_DNA"/>
</dbReference>
<evidence type="ECO:0000256" key="1">
    <source>
        <dbReference type="SAM" id="Phobius"/>
    </source>
</evidence>
<feature type="signal peptide" evidence="2">
    <location>
        <begin position="1"/>
        <end position="21"/>
    </location>
</feature>
<feature type="transmembrane region" description="Helical" evidence="1">
    <location>
        <begin position="707"/>
        <end position="726"/>
    </location>
</feature>
<comment type="caution">
    <text evidence="3">The sequence shown here is derived from an EMBL/GenBank/DDBJ whole genome shotgun (WGS) entry which is preliminary data.</text>
</comment>
<keyword evidence="1" id="KW-0812">Transmembrane</keyword>
<evidence type="ECO:0000313" key="4">
    <source>
        <dbReference type="Proteomes" id="UP000597762"/>
    </source>
</evidence>
<feature type="transmembrane region" description="Helical" evidence="1">
    <location>
        <begin position="660"/>
        <end position="687"/>
    </location>
</feature>
<dbReference type="Proteomes" id="UP000597762">
    <property type="component" value="Unassembled WGS sequence"/>
</dbReference>
<accession>A0A812CJC0</accession>
<keyword evidence="1" id="KW-0472">Membrane</keyword>
<feature type="transmembrane region" description="Helical" evidence="1">
    <location>
        <begin position="255"/>
        <end position="274"/>
    </location>
</feature>
<feature type="transmembrane region" description="Helical" evidence="1">
    <location>
        <begin position="533"/>
        <end position="553"/>
    </location>
</feature>
<organism evidence="3 4">
    <name type="scientific">Acanthosepion pharaonis</name>
    <name type="common">Pharaoh cuttlefish</name>
    <name type="synonym">Sepia pharaonis</name>
    <dbReference type="NCBI Taxonomy" id="158019"/>
    <lineage>
        <taxon>Eukaryota</taxon>
        <taxon>Metazoa</taxon>
        <taxon>Spiralia</taxon>
        <taxon>Lophotrochozoa</taxon>
        <taxon>Mollusca</taxon>
        <taxon>Cephalopoda</taxon>
        <taxon>Coleoidea</taxon>
        <taxon>Decapodiformes</taxon>
        <taxon>Sepiida</taxon>
        <taxon>Sepiina</taxon>
        <taxon>Sepiidae</taxon>
        <taxon>Acanthosepion</taxon>
    </lineage>
</organism>
<proteinExistence type="predicted"/>
<name>A0A812CJC0_ACAPH</name>
<evidence type="ECO:0000256" key="2">
    <source>
        <dbReference type="SAM" id="SignalP"/>
    </source>
</evidence>
<evidence type="ECO:0000313" key="3">
    <source>
        <dbReference type="EMBL" id="CAE1266513.1"/>
    </source>
</evidence>
<reference evidence="3" key="1">
    <citation type="submission" date="2021-01" db="EMBL/GenBank/DDBJ databases">
        <authorList>
            <person name="Li R."/>
            <person name="Bekaert M."/>
        </authorList>
    </citation>
    <scope>NUCLEOTIDE SEQUENCE</scope>
    <source>
        <strain evidence="3">Farmed</strain>
    </source>
</reference>